<evidence type="ECO:0000313" key="3">
    <source>
        <dbReference type="Proteomes" id="UP000061457"/>
    </source>
</evidence>
<gene>
    <name evidence="2" type="ORF">PP2015_1208</name>
</gene>
<dbReference type="OrthoDB" id="9808698at2"/>
<sequence>MNNYILMLIIIVGLTACGGGGESSSPVPDTPSSDSGNSGSDDDSNSGNDDSNSDDDDASDDSGSDTIMSDLVIDKSFALKTDVNLLIDAKISASNVRAYLNVCQAVAETGKADYQNCVLRKPLVNGELSQQVVLSRQDIALVAEIWLYDTNPEPLRFQWQFEEDSTQQKFEIRY</sequence>
<dbReference type="EMBL" id="CP013187">
    <property type="protein sequence ID" value="ALO41724.1"/>
    <property type="molecule type" value="Genomic_DNA"/>
</dbReference>
<proteinExistence type="predicted"/>
<evidence type="ECO:0000313" key="2">
    <source>
        <dbReference type="EMBL" id="ALO41724.1"/>
    </source>
</evidence>
<organism evidence="2 3">
    <name type="scientific">Pseudoalteromonas phenolica</name>
    <dbReference type="NCBI Taxonomy" id="161398"/>
    <lineage>
        <taxon>Bacteria</taxon>
        <taxon>Pseudomonadati</taxon>
        <taxon>Pseudomonadota</taxon>
        <taxon>Gammaproteobacteria</taxon>
        <taxon>Alteromonadales</taxon>
        <taxon>Pseudoalteromonadaceae</taxon>
        <taxon>Pseudoalteromonas</taxon>
    </lineage>
</organism>
<feature type="compositionally biased region" description="Low complexity" evidence="1">
    <location>
        <begin position="23"/>
        <end position="50"/>
    </location>
</feature>
<keyword evidence="3" id="KW-1185">Reference proteome</keyword>
<feature type="region of interest" description="Disordered" evidence="1">
    <location>
        <begin position="20"/>
        <end position="63"/>
    </location>
</feature>
<dbReference type="STRING" id="161398.PP2015_1208"/>
<dbReference type="Proteomes" id="UP000061457">
    <property type="component" value="Chromosome I"/>
</dbReference>
<dbReference type="PATRIC" id="fig|161398.10.peg.1230"/>
<protein>
    <submittedName>
        <fullName evidence="2">Putative lipoprotein</fullName>
    </submittedName>
</protein>
<keyword evidence="2" id="KW-0449">Lipoprotein</keyword>
<dbReference type="KEGG" id="pphe:PP2015_1208"/>
<evidence type="ECO:0000256" key="1">
    <source>
        <dbReference type="SAM" id="MobiDB-lite"/>
    </source>
</evidence>
<accession>A0A0S2K0A6</accession>
<name>A0A0S2K0A6_9GAMM</name>
<reference evidence="3" key="1">
    <citation type="submission" date="2015-11" db="EMBL/GenBank/DDBJ databases">
        <authorList>
            <person name="Kim K.M."/>
        </authorList>
    </citation>
    <scope>NUCLEOTIDE SEQUENCE [LARGE SCALE GENOMIC DNA]</scope>
    <source>
        <strain evidence="3">KCTC 12086</strain>
    </source>
</reference>
<dbReference type="RefSeq" id="WP_058029439.1">
    <property type="nucleotide sequence ID" value="NZ_CP013187.1"/>
</dbReference>
<feature type="compositionally biased region" description="Acidic residues" evidence="1">
    <location>
        <begin position="51"/>
        <end position="63"/>
    </location>
</feature>
<dbReference type="AlphaFoldDB" id="A0A0S2K0A6"/>